<feature type="transmembrane region" description="Helical" evidence="8">
    <location>
        <begin position="133"/>
        <end position="158"/>
    </location>
</feature>
<organism evidence="9 10">
    <name type="scientific">Brevibacterium yomogidense</name>
    <dbReference type="NCBI Taxonomy" id="946573"/>
    <lineage>
        <taxon>Bacteria</taxon>
        <taxon>Bacillati</taxon>
        <taxon>Actinomycetota</taxon>
        <taxon>Actinomycetes</taxon>
        <taxon>Micrococcales</taxon>
        <taxon>Brevibacteriaceae</taxon>
        <taxon>Brevibacterium</taxon>
    </lineage>
</organism>
<reference evidence="10" key="1">
    <citation type="submission" date="2017-02" db="EMBL/GenBank/DDBJ databases">
        <authorList>
            <person name="Dridi B."/>
        </authorList>
    </citation>
    <scope>NUCLEOTIDE SEQUENCE [LARGE SCALE GENOMIC DNA]</scope>
    <source>
        <strain evidence="10">B Co 03.10</strain>
    </source>
</reference>
<keyword evidence="3" id="KW-1003">Cell membrane</keyword>
<evidence type="ECO:0000256" key="3">
    <source>
        <dbReference type="ARBA" id="ARBA00022475"/>
    </source>
</evidence>
<keyword evidence="4 8" id="KW-0812">Transmembrane</keyword>
<comment type="similarity">
    <text evidence="2">Belongs to the UPF0324 family.</text>
</comment>
<protein>
    <submittedName>
        <fullName evidence="9">Putative membrane protein YeiH</fullName>
    </submittedName>
</protein>
<name>A0A1X6WXG7_9MICO</name>
<evidence type="ECO:0000256" key="2">
    <source>
        <dbReference type="ARBA" id="ARBA00007977"/>
    </source>
</evidence>
<feature type="transmembrane region" description="Helical" evidence="8">
    <location>
        <begin position="170"/>
        <end position="188"/>
    </location>
</feature>
<feature type="transmembrane region" description="Helical" evidence="8">
    <location>
        <begin position="28"/>
        <end position="48"/>
    </location>
</feature>
<feature type="compositionally biased region" description="Polar residues" evidence="7">
    <location>
        <begin position="1"/>
        <end position="14"/>
    </location>
</feature>
<gene>
    <name evidence="9" type="ORF">FM105_01955</name>
</gene>
<dbReference type="RefSeq" id="WP_087003816.1">
    <property type="nucleotide sequence ID" value="NZ_FWFF01000001.1"/>
</dbReference>
<feature type="region of interest" description="Disordered" evidence="7">
    <location>
        <begin position="1"/>
        <end position="21"/>
    </location>
</feature>
<dbReference type="PANTHER" id="PTHR30106:SF2">
    <property type="entry name" value="UPF0324 INNER MEMBRANE PROTEIN YEIH"/>
    <property type="match status" value="1"/>
</dbReference>
<evidence type="ECO:0000313" key="10">
    <source>
        <dbReference type="Proteomes" id="UP000196581"/>
    </source>
</evidence>
<evidence type="ECO:0000256" key="7">
    <source>
        <dbReference type="SAM" id="MobiDB-lite"/>
    </source>
</evidence>
<evidence type="ECO:0000256" key="6">
    <source>
        <dbReference type="ARBA" id="ARBA00023136"/>
    </source>
</evidence>
<evidence type="ECO:0000256" key="1">
    <source>
        <dbReference type="ARBA" id="ARBA00004651"/>
    </source>
</evidence>
<feature type="transmembrane region" description="Helical" evidence="8">
    <location>
        <begin position="54"/>
        <end position="81"/>
    </location>
</feature>
<dbReference type="EMBL" id="FWFF01000001">
    <property type="protein sequence ID" value="SLM90308.1"/>
    <property type="molecule type" value="Genomic_DNA"/>
</dbReference>
<evidence type="ECO:0000313" key="9">
    <source>
        <dbReference type="EMBL" id="SLM90308.1"/>
    </source>
</evidence>
<accession>A0A1X6WXG7</accession>
<dbReference type="Pfam" id="PF03601">
    <property type="entry name" value="Cons_hypoth698"/>
    <property type="match status" value="1"/>
</dbReference>
<feature type="transmembrane region" description="Helical" evidence="8">
    <location>
        <begin position="329"/>
        <end position="351"/>
    </location>
</feature>
<dbReference type="AlphaFoldDB" id="A0A1X6WXG7"/>
<keyword evidence="6 8" id="KW-0472">Membrane</keyword>
<evidence type="ECO:0000256" key="4">
    <source>
        <dbReference type="ARBA" id="ARBA00022692"/>
    </source>
</evidence>
<keyword evidence="5 8" id="KW-1133">Transmembrane helix</keyword>
<feature type="transmembrane region" description="Helical" evidence="8">
    <location>
        <begin position="270"/>
        <end position="288"/>
    </location>
</feature>
<evidence type="ECO:0000256" key="5">
    <source>
        <dbReference type="ARBA" id="ARBA00022989"/>
    </source>
</evidence>
<sequence>MQEPPSSAPVSHTAETADAQASPAATRLPGITLCTVAALVAYGAGLLLPGVSPLILAIVGGIVVANLVPLPAATAPGIAFCAKPVLRAGIVLLGLQVVLGDILGLGLGVIAVVVGIVAIGIIGTIAIGRALGLSPVLTVLVACGFSICGAAAVGAVAGVVDPKQKHDKDVVTAVALVVLFGTLMIPLLPLTANLLTLDSATAGLWAGGAIHEVAQVVAAGGVLGGGALAIAVIVKLARVLMLAPVIAILSVRERRRATAAEAPSVHLPPIVPLFVAGFLAMVIVRSFVPVPEVALDIAGVAQTLLLSTAMFALGCGVKIRALVQVGPRPFVLAALSTILVATLALTGMLLVS</sequence>
<feature type="transmembrane region" description="Helical" evidence="8">
    <location>
        <begin position="102"/>
        <end position="127"/>
    </location>
</feature>
<comment type="subcellular location">
    <subcellularLocation>
        <location evidence="1">Cell membrane</location>
        <topology evidence="1">Multi-pass membrane protein</topology>
    </subcellularLocation>
</comment>
<keyword evidence="10" id="KW-1185">Reference proteome</keyword>
<dbReference type="GO" id="GO:0005886">
    <property type="term" value="C:plasma membrane"/>
    <property type="evidence" value="ECO:0007669"/>
    <property type="project" value="UniProtKB-SubCell"/>
</dbReference>
<evidence type="ECO:0000256" key="8">
    <source>
        <dbReference type="SAM" id="Phobius"/>
    </source>
</evidence>
<proteinExistence type="inferred from homology"/>
<dbReference type="Proteomes" id="UP000196581">
    <property type="component" value="Unassembled WGS sequence"/>
</dbReference>
<feature type="transmembrane region" description="Helical" evidence="8">
    <location>
        <begin position="294"/>
        <end position="317"/>
    </location>
</feature>
<dbReference type="PANTHER" id="PTHR30106">
    <property type="entry name" value="INNER MEMBRANE PROTEIN YEIH-RELATED"/>
    <property type="match status" value="1"/>
</dbReference>
<dbReference type="InterPro" id="IPR018383">
    <property type="entry name" value="UPF0324_pro"/>
</dbReference>